<dbReference type="Pfam" id="PF03485">
    <property type="entry name" value="Arg_tRNA_synt_N"/>
    <property type="match status" value="1"/>
</dbReference>
<evidence type="ECO:0000256" key="12">
    <source>
        <dbReference type="RuleBase" id="RU363038"/>
    </source>
</evidence>
<feature type="domain" description="Arginyl tRNA synthetase N-terminal" evidence="14">
    <location>
        <begin position="1"/>
        <end position="86"/>
    </location>
</feature>
<comment type="similarity">
    <text evidence="2 11 12">Belongs to the class-I aminoacyl-tRNA synthetase family.</text>
</comment>
<evidence type="ECO:0000313" key="15">
    <source>
        <dbReference type="EMBL" id="OGZ32880.1"/>
    </source>
</evidence>
<organism evidence="15 16">
    <name type="scientific">Candidatus Portnoybacteria bacterium RBG_13_40_8</name>
    <dbReference type="NCBI Taxonomy" id="1801990"/>
    <lineage>
        <taxon>Bacteria</taxon>
        <taxon>Candidatus Portnoyibacteriota</taxon>
    </lineage>
</organism>
<keyword evidence="4 11" id="KW-0963">Cytoplasm</keyword>
<dbReference type="SUPFAM" id="SSF52374">
    <property type="entry name" value="Nucleotidylyl transferase"/>
    <property type="match status" value="1"/>
</dbReference>
<evidence type="ECO:0000256" key="5">
    <source>
        <dbReference type="ARBA" id="ARBA00022598"/>
    </source>
</evidence>
<dbReference type="GO" id="GO:0005524">
    <property type="term" value="F:ATP binding"/>
    <property type="evidence" value="ECO:0007669"/>
    <property type="project" value="UniProtKB-UniRule"/>
</dbReference>
<dbReference type="SMART" id="SM00836">
    <property type="entry name" value="DALR_1"/>
    <property type="match status" value="1"/>
</dbReference>
<evidence type="ECO:0000256" key="8">
    <source>
        <dbReference type="ARBA" id="ARBA00022917"/>
    </source>
</evidence>
<keyword evidence="5 11" id="KW-0436">Ligase</keyword>
<dbReference type="SMART" id="SM01016">
    <property type="entry name" value="Arg_tRNA_synt_N"/>
    <property type="match status" value="1"/>
</dbReference>
<evidence type="ECO:0000256" key="7">
    <source>
        <dbReference type="ARBA" id="ARBA00022840"/>
    </source>
</evidence>
<dbReference type="SUPFAM" id="SSF47323">
    <property type="entry name" value="Anticodon-binding domain of a subclass of class I aminoacyl-tRNA synthetases"/>
    <property type="match status" value="1"/>
</dbReference>
<evidence type="ECO:0000256" key="4">
    <source>
        <dbReference type="ARBA" id="ARBA00022490"/>
    </source>
</evidence>
<dbReference type="FunFam" id="1.10.730.10:FF:000006">
    <property type="entry name" value="Arginyl-tRNA synthetase 2, mitochondrial"/>
    <property type="match status" value="1"/>
</dbReference>
<dbReference type="PRINTS" id="PR01038">
    <property type="entry name" value="TRNASYNTHARG"/>
</dbReference>
<keyword evidence="6 11" id="KW-0547">Nucleotide-binding</keyword>
<comment type="subunit">
    <text evidence="3 11">Monomer.</text>
</comment>
<keyword evidence="9 11" id="KW-0030">Aminoacyl-tRNA synthetase</keyword>
<dbReference type="Gene3D" id="3.30.1360.70">
    <property type="entry name" value="Arginyl tRNA synthetase N-terminal domain"/>
    <property type="match status" value="1"/>
</dbReference>
<dbReference type="CDD" id="cd00671">
    <property type="entry name" value="ArgRS_core"/>
    <property type="match status" value="1"/>
</dbReference>
<dbReference type="EMBL" id="MHMT01000012">
    <property type="protein sequence ID" value="OGZ32880.1"/>
    <property type="molecule type" value="Genomic_DNA"/>
</dbReference>
<feature type="short sequence motif" description="'HIGH' region" evidence="11">
    <location>
        <begin position="123"/>
        <end position="133"/>
    </location>
</feature>
<dbReference type="Pfam" id="PF05746">
    <property type="entry name" value="DALR_1"/>
    <property type="match status" value="1"/>
</dbReference>
<dbReference type="GO" id="GO:0005737">
    <property type="term" value="C:cytoplasm"/>
    <property type="evidence" value="ECO:0007669"/>
    <property type="project" value="UniProtKB-SubCell"/>
</dbReference>
<sequence>MTVKDEIKSLISKTTREKVEFIVETPEIRNYGDYATNIALVLAKKLKKDPIQIAEEIKFKLISFLKKGDIIEKIEIVKPGFINLFLKPDFLQKELKSILKQDNKFGSQDIGGNKNVIIDYSSPNVAKPMHVGHLRSTIIGQAIYNLYKFLGYKTIGDNHLGDWGTQFGIMIAGCKKYKPNISNLEKITTDEMLNIYVKFNREIGENPDLQEVAKQEFKKLEDGDRENREIWRILRRKSLEDFNKIYEILKIKFDFILGESFYEEHLKEEVQHALKKKVAVTNSDGSIIIPLDEFNLIPFLIQKSDGATLYGTRDLATIRERVKKFKPEKIVYVIGNEQAFYLQQFFRAAELLGYISYNKLFHIKFGLVLDENHKKLATREGRVVSAEELINKVIELAEKIIKEKNPKLPDKERERAAKIIGIGALKYNDLSQNRQTDIVFDWAKMLSFEGNSGPYLQYTYVRLASIIRKTKLTDFNPKFLKEEKEIGILKELIRFPEIVRETAENFQINNLANYLFKLANSMNSFYESLPVLKAEENIKSARLALIKAASIVLRNGLNLLGIETLDKM</sequence>
<dbReference type="FunFam" id="3.40.50.620:FF:000116">
    <property type="entry name" value="Arginine--tRNA ligase"/>
    <property type="match status" value="1"/>
</dbReference>
<evidence type="ECO:0000259" key="14">
    <source>
        <dbReference type="SMART" id="SM01016"/>
    </source>
</evidence>
<dbReference type="InterPro" id="IPR009080">
    <property type="entry name" value="tRNAsynth_Ia_anticodon-bd"/>
</dbReference>
<evidence type="ECO:0000256" key="3">
    <source>
        <dbReference type="ARBA" id="ARBA00011245"/>
    </source>
</evidence>
<dbReference type="Gene3D" id="1.10.730.10">
    <property type="entry name" value="Isoleucyl-tRNA Synthetase, Domain 1"/>
    <property type="match status" value="1"/>
</dbReference>
<dbReference type="PANTHER" id="PTHR11956">
    <property type="entry name" value="ARGINYL-TRNA SYNTHETASE"/>
    <property type="match status" value="1"/>
</dbReference>
<dbReference type="Gene3D" id="3.40.50.620">
    <property type="entry name" value="HUPs"/>
    <property type="match status" value="1"/>
</dbReference>
<comment type="catalytic activity">
    <reaction evidence="10 11">
        <text>tRNA(Arg) + L-arginine + ATP = L-arginyl-tRNA(Arg) + AMP + diphosphate</text>
        <dbReference type="Rhea" id="RHEA:20301"/>
        <dbReference type="Rhea" id="RHEA-COMP:9658"/>
        <dbReference type="Rhea" id="RHEA-COMP:9673"/>
        <dbReference type="ChEBI" id="CHEBI:30616"/>
        <dbReference type="ChEBI" id="CHEBI:32682"/>
        <dbReference type="ChEBI" id="CHEBI:33019"/>
        <dbReference type="ChEBI" id="CHEBI:78442"/>
        <dbReference type="ChEBI" id="CHEBI:78513"/>
        <dbReference type="ChEBI" id="CHEBI:456215"/>
        <dbReference type="EC" id="6.1.1.19"/>
    </reaction>
</comment>
<dbReference type="PROSITE" id="PS00178">
    <property type="entry name" value="AA_TRNA_LIGASE_I"/>
    <property type="match status" value="1"/>
</dbReference>
<keyword evidence="8 11" id="KW-0648">Protein biosynthesis</keyword>
<evidence type="ECO:0000256" key="11">
    <source>
        <dbReference type="HAMAP-Rule" id="MF_00123"/>
    </source>
</evidence>
<evidence type="ECO:0000256" key="2">
    <source>
        <dbReference type="ARBA" id="ARBA00005594"/>
    </source>
</evidence>
<evidence type="ECO:0000256" key="10">
    <source>
        <dbReference type="ARBA" id="ARBA00049339"/>
    </source>
</evidence>
<comment type="subcellular location">
    <subcellularLocation>
        <location evidence="1 11">Cytoplasm</location>
    </subcellularLocation>
</comment>
<dbReference type="GO" id="GO:0004814">
    <property type="term" value="F:arginine-tRNA ligase activity"/>
    <property type="evidence" value="ECO:0007669"/>
    <property type="project" value="UniProtKB-UniRule"/>
</dbReference>
<feature type="domain" description="DALR anticodon binding" evidence="13">
    <location>
        <begin position="456"/>
        <end position="568"/>
    </location>
</feature>
<dbReference type="Pfam" id="PF00750">
    <property type="entry name" value="tRNA-synt_1d"/>
    <property type="match status" value="1"/>
</dbReference>
<dbReference type="NCBIfam" id="TIGR00456">
    <property type="entry name" value="argS"/>
    <property type="match status" value="1"/>
</dbReference>
<evidence type="ECO:0000256" key="9">
    <source>
        <dbReference type="ARBA" id="ARBA00023146"/>
    </source>
</evidence>
<dbReference type="InterPro" id="IPR001278">
    <property type="entry name" value="Arg-tRNA-ligase"/>
</dbReference>
<dbReference type="PANTHER" id="PTHR11956:SF5">
    <property type="entry name" value="ARGININE--TRNA LIGASE, CYTOPLASMIC"/>
    <property type="match status" value="1"/>
</dbReference>
<comment type="caution">
    <text evidence="15">The sequence shown here is derived from an EMBL/GenBank/DDBJ whole genome shotgun (WGS) entry which is preliminary data.</text>
</comment>
<dbReference type="EC" id="6.1.1.19" evidence="11"/>
<dbReference type="STRING" id="1801990.A2V69_00705"/>
<dbReference type="Proteomes" id="UP000177810">
    <property type="component" value="Unassembled WGS sequence"/>
</dbReference>
<dbReference type="InterPro" id="IPR014729">
    <property type="entry name" value="Rossmann-like_a/b/a_fold"/>
</dbReference>
<evidence type="ECO:0000313" key="16">
    <source>
        <dbReference type="Proteomes" id="UP000177810"/>
    </source>
</evidence>
<proteinExistence type="inferred from homology"/>
<dbReference type="InterPro" id="IPR035684">
    <property type="entry name" value="ArgRS_core"/>
</dbReference>
<dbReference type="InterPro" id="IPR005148">
    <property type="entry name" value="Arg-tRNA-synth_N"/>
</dbReference>
<evidence type="ECO:0000256" key="1">
    <source>
        <dbReference type="ARBA" id="ARBA00004496"/>
    </source>
</evidence>
<dbReference type="HAMAP" id="MF_00123">
    <property type="entry name" value="Arg_tRNA_synth"/>
    <property type="match status" value="1"/>
</dbReference>
<keyword evidence="7 11" id="KW-0067">ATP-binding</keyword>
<gene>
    <name evidence="11" type="primary">argS</name>
    <name evidence="15" type="ORF">A2V69_00705</name>
</gene>
<dbReference type="InterPro" id="IPR001412">
    <property type="entry name" value="aa-tRNA-synth_I_CS"/>
</dbReference>
<dbReference type="AlphaFoldDB" id="A0A1G2F5H7"/>
<dbReference type="CDD" id="cd07956">
    <property type="entry name" value="Anticodon_Ia_Arg"/>
    <property type="match status" value="1"/>
</dbReference>
<dbReference type="SUPFAM" id="SSF55190">
    <property type="entry name" value="Arginyl-tRNA synthetase (ArgRS), N-terminal 'additional' domain"/>
    <property type="match status" value="1"/>
</dbReference>
<protein>
    <recommendedName>
        <fullName evidence="11">Arginine--tRNA ligase</fullName>
        <ecNumber evidence="11">6.1.1.19</ecNumber>
    </recommendedName>
    <alternativeName>
        <fullName evidence="11">Arginyl-tRNA synthetase</fullName>
        <shortName evidence="11">ArgRS</shortName>
    </alternativeName>
</protein>
<dbReference type="InterPro" id="IPR036695">
    <property type="entry name" value="Arg-tRNA-synth_N_sf"/>
</dbReference>
<dbReference type="InterPro" id="IPR008909">
    <property type="entry name" value="DALR_anticod-bd"/>
</dbReference>
<evidence type="ECO:0000256" key="6">
    <source>
        <dbReference type="ARBA" id="ARBA00022741"/>
    </source>
</evidence>
<accession>A0A1G2F5H7</accession>
<reference evidence="15 16" key="1">
    <citation type="journal article" date="2016" name="Nat. Commun.">
        <title>Thousands of microbial genomes shed light on interconnected biogeochemical processes in an aquifer system.</title>
        <authorList>
            <person name="Anantharaman K."/>
            <person name="Brown C.T."/>
            <person name="Hug L.A."/>
            <person name="Sharon I."/>
            <person name="Castelle C.J."/>
            <person name="Probst A.J."/>
            <person name="Thomas B.C."/>
            <person name="Singh A."/>
            <person name="Wilkins M.J."/>
            <person name="Karaoz U."/>
            <person name="Brodie E.L."/>
            <person name="Williams K.H."/>
            <person name="Hubbard S.S."/>
            <person name="Banfield J.F."/>
        </authorList>
    </citation>
    <scope>NUCLEOTIDE SEQUENCE [LARGE SCALE GENOMIC DNA]</scope>
</reference>
<dbReference type="GO" id="GO:0006420">
    <property type="term" value="P:arginyl-tRNA aminoacylation"/>
    <property type="evidence" value="ECO:0007669"/>
    <property type="project" value="UniProtKB-UniRule"/>
</dbReference>
<evidence type="ECO:0000259" key="13">
    <source>
        <dbReference type="SMART" id="SM00836"/>
    </source>
</evidence>
<name>A0A1G2F5H7_9BACT</name>